<protein>
    <recommendedName>
        <fullName evidence="4">Nuclear transport factor 2 family protein</fullName>
    </recommendedName>
</protein>
<keyword evidence="1" id="KW-0732">Signal</keyword>
<keyword evidence="3" id="KW-1185">Reference proteome</keyword>
<comment type="caution">
    <text evidence="2">The sequence shown here is derived from an EMBL/GenBank/DDBJ whole genome shotgun (WGS) entry which is preliminary data.</text>
</comment>
<evidence type="ECO:0000313" key="2">
    <source>
        <dbReference type="EMBL" id="MCG2577544.1"/>
    </source>
</evidence>
<evidence type="ECO:0000256" key="1">
    <source>
        <dbReference type="SAM" id="SignalP"/>
    </source>
</evidence>
<feature type="signal peptide" evidence="1">
    <location>
        <begin position="1"/>
        <end position="24"/>
    </location>
</feature>
<sequence length="216" mass="24608">MSYLKTVCGLLMLLMAGVSWSADALTPEQKEVKQFIETMYSYDPDTFELGRFYENDGGAFLRNKAPNKRGKYQPPRQCALLNEFFEPMLVRKRDIKPGLVECTAPNRYPYLAEDISSAIRVEDIPAPYIKPSVVSGNHAKVEVFPAGNKKISNPPSFDLGRNLYFLTKSDSGWRITNVMIHTKWPDLDDGTHHCYFSFAKAPNDEEAKEIPKHCRH</sequence>
<proteinExistence type="predicted"/>
<feature type="chain" id="PRO_5046662126" description="Nuclear transport factor 2 family protein" evidence="1">
    <location>
        <begin position="25"/>
        <end position="216"/>
    </location>
</feature>
<dbReference type="RefSeq" id="WP_275710757.1">
    <property type="nucleotide sequence ID" value="NZ_JAKLTN010000002.1"/>
</dbReference>
<evidence type="ECO:0000313" key="3">
    <source>
        <dbReference type="Proteomes" id="UP001165384"/>
    </source>
</evidence>
<name>A0ABS9K2Y7_9RHOO</name>
<reference evidence="2" key="1">
    <citation type="submission" date="2022-01" db="EMBL/GenBank/DDBJ databases">
        <authorList>
            <person name="Jo J.-H."/>
            <person name="Im W.-T."/>
        </authorList>
    </citation>
    <scope>NUCLEOTIDE SEQUENCE</scope>
    <source>
        <strain evidence="2">XY25</strain>
    </source>
</reference>
<dbReference type="EMBL" id="JAKLTN010000002">
    <property type="protein sequence ID" value="MCG2577544.1"/>
    <property type="molecule type" value="Genomic_DNA"/>
</dbReference>
<accession>A0ABS9K2Y7</accession>
<organism evidence="2 3">
    <name type="scientific">Dechloromonas hankyongensis</name>
    <dbReference type="NCBI Taxonomy" id="2908002"/>
    <lineage>
        <taxon>Bacteria</taxon>
        <taxon>Pseudomonadati</taxon>
        <taxon>Pseudomonadota</taxon>
        <taxon>Betaproteobacteria</taxon>
        <taxon>Rhodocyclales</taxon>
        <taxon>Azonexaceae</taxon>
        <taxon>Dechloromonas</taxon>
    </lineage>
</organism>
<dbReference type="Proteomes" id="UP001165384">
    <property type="component" value="Unassembled WGS sequence"/>
</dbReference>
<gene>
    <name evidence="2" type="ORF">LZ012_11110</name>
</gene>
<evidence type="ECO:0008006" key="4">
    <source>
        <dbReference type="Google" id="ProtNLM"/>
    </source>
</evidence>